<dbReference type="InterPro" id="IPR052064">
    <property type="entry name" value="Mito_IMP1_subunit"/>
</dbReference>
<dbReference type="PRINTS" id="PR00727">
    <property type="entry name" value="LEADERPTASE"/>
</dbReference>
<name>A0AAW1P6K2_9CHLO</name>
<dbReference type="GO" id="GO:0006465">
    <property type="term" value="P:signal peptide processing"/>
    <property type="evidence" value="ECO:0007669"/>
    <property type="project" value="InterPro"/>
</dbReference>
<evidence type="ECO:0000256" key="1">
    <source>
        <dbReference type="ARBA" id="ARBA00004273"/>
    </source>
</evidence>
<dbReference type="GO" id="GO:0006627">
    <property type="term" value="P:protein processing involved in protein targeting to mitochondrion"/>
    <property type="evidence" value="ECO:0007669"/>
    <property type="project" value="TreeGrafter"/>
</dbReference>
<evidence type="ECO:0000313" key="9">
    <source>
        <dbReference type="EMBL" id="KAK9807296.1"/>
    </source>
</evidence>
<evidence type="ECO:0000313" key="10">
    <source>
        <dbReference type="Proteomes" id="UP001465755"/>
    </source>
</evidence>
<dbReference type="GO" id="GO:0004252">
    <property type="term" value="F:serine-type endopeptidase activity"/>
    <property type="evidence" value="ECO:0007669"/>
    <property type="project" value="InterPro"/>
</dbReference>
<dbReference type="AlphaFoldDB" id="A0AAW1P6K2"/>
<dbReference type="CDD" id="cd06530">
    <property type="entry name" value="S26_SPase_I"/>
    <property type="match status" value="1"/>
</dbReference>
<evidence type="ECO:0000256" key="7">
    <source>
        <dbReference type="PIRSR" id="PIRSR600223-1"/>
    </source>
</evidence>
<keyword evidence="2" id="KW-0999">Mitochondrion inner membrane</keyword>
<proteinExistence type="inferred from homology"/>
<evidence type="ECO:0000256" key="3">
    <source>
        <dbReference type="ARBA" id="ARBA00022801"/>
    </source>
</evidence>
<dbReference type="Proteomes" id="UP001465755">
    <property type="component" value="Unassembled WGS sequence"/>
</dbReference>
<keyword evidence="5" id="KW-0472">Membrane</keyword>
<dbReference type="Pfam" id="PF10502">
    <property type="entry name" value="Peptidase_S26"/>
    <property type="match status" value="2"/>
</dbReference>
<dbReference type="EMBL" id="JALJOQ010000032">
    <property type="protein sequence ID" value="KAK9807296.1"/>
    <property type="molecule type" value="Genomic_DNA"/>
</dbReference>
<evidence type="ECO:0000256" key="2">
    <source>
        <dbReference type="ARBA" id="ARBA00022792"/>
    </source>
</evidence>
<dbReference type="PANTHER" id="PTHR12383:SF16">
    <property type="entry name" value="MITOCHONDRIAL INNER MEMBRANE PROTEASE SUBUNIT 1"/>
    <property type="match status" value="1"/>
</dbReference>
<reference evidence="9 10" key="1">
    <citation type="journal article" date="2024" name="Nat. Commun.">
        <title>Phylogenomics reveals the evolutionary origins of lichenization in chlorophyte algae.</title>
        <authorList>
            <person name="Puginier C."/>
            <person name="Libourel C."/>
            <person name="Otte J."/>
            <person name="Skaloud P."/>
            <person name="Haon M."/>
            <person name="Grisel S."/>
            <person name="Petersen M."/>
            <person name="Berrin J.G."/>
            <person name="Delaux P.M."/>
            <person name="Dal Grande F."/>
            <person name="Keller J."/>
        </authorList>
    </citation>
    <scope>NUCLEOTIDE SEQUENCE [LARGE SCALE GENOMIC DNA]</scope>
    <source>
        <strain evidence="9 10">SAG 2036</strain>
    </source>
</reference>
<accession>A0AAW1P6K2</accession>
<organism evidence="9 10">
    <name type="scientific">Symbiochloris irregularis</name>
    <dbReference type="NCBI Taxonomy" id="706552"/>
    <lineage>
        <taxon>Eukaryota</taxon>
        <taxon>Viridiplantae</taxon>
        <taxon>Chlorophyta</taxon>
        <taxon>core chlorophytes</taxon>
        <taxon>Trebouxiophyceae</taxon>
        <taxon>Trebouxiales</taxon>
        <taxon>Trebouxiaceae</taxon>
        <taxon>Symbiochloris</taxon>
    </lineage>
</organism>
<evidence type="ECO:0000256" key="6">
    <source>
        <dbReference type="ARBA" id="ARBA00038445"/>
    </source>
</evidence>
<dbReference type="InterPro" id="IPR036286">
    <property type="entry name" value="LexA/Signal_pep-like_sf"/>
</dbReference>
<dbReference type="InterPro" id="IPR000223">
    <property type="entry name" value="Pept_S26A_signal_pept_1"/>
</dbReference>
<feature type="active site" evidence="7">
    <location>
        <position position="95"/>
    </location>
</feature>
<dbReference type="GO" id="GO:0042720">
    <property type="term" value="C:mitochondrial inner membrane peptidase complex"/>
    <property type="evidence" value="ECO:0007669"/>
    <property type="project" value="TreeGrafter"/>
</dbReference>
<evidence type="ECO:0000259" key="8">
    <source>
        <dbReference type="Pfam" id="PF10502"/>
    </source>
</evidence>
<keyword evidence="10" id="KW-1185">Reference proteome</keyword>
<feature type="domain" description="Peptidase S26" evidence="8">
    <location>
        <begin position="21"/>
        <end position="109"/>
    </location>
</feature>
<evidence type="ECO:0000256" key="4">
    <source>
        <dbReference type="ARBA" id="ARBA00023128"/>
    </source>
</evidence>
<feature type="active site" evidence="7">
    <location>
        <position position="51"/>
    </location>
</feature>
<comment type="caution">
    <text evidence="9">The sequence shown here is derived from an EMBL/GenBank/DDBJ whole genome shotgun (WGS) entry which is preliminary data.</text>
</comment>
<comment type="similarity">
    <text evidence="6">Belongs to the peptidase S26 family. IMP1 subfamily.</text>
</comment>
<keyword evidence="4" id="KW-0496">Mitochondrion</keyword>
<dbReference type="PANTHER" id="PTHR12383">
    <property type="entry name" value="PROTEASE FAMILY S26 MITOCHONDRIAL INNER MEMBRANE PROTEASE-RELATED"/>
    <property type="match status" value="1"/>
</dbReference>
<evidence type="ECO:0000256" key="5">
    <source>
        <dbReference type="ARBA" id="ARBA00023136"/>
    </source>
</evidence>
<dbReference type="Gene3D" id="2.10.109.10">
    <property type="entry name" value="Umud Fragment, subunit A"/>
    <property type="match status" value="1"/>
</dbReference>
<comment type="subcellular location">
    <subcellularLocation>
        <location evidence="1">Mitochondrion inner membrane</location>
    </subcellularLocation>
</comment>
<gene>
    <name evidence="9" type="ORF">WJX73_009528</name>
</gene>
<dbReference type="SUPFAM" id="SSF51306">
    <property type="entry name" value="LexA/Signal peptidase"/>
    <property type="match status" value="1"/>
</dbReference>
<feature type="domain" description="Peptidase S26" evidence="8">
    <location>
        <begin position="117"/>
        <end position="159"/>
    </location>
</feature>
<protein>
    <recommendedName>
        <fullName evidence="8">Peptidase S26 domain-containing protein</fullName>
    </recommendedName>
</protein>
<sequence length="172" mass="18713">MSTRFSRAGRWLFGSHPQSLQETATTVLKYGCLAYVVRTYGVGATFCVGPSMLPTFNSFGDIVLFEHVSAYTNRIQAGDVVIARSPQNPGNLVCKRVLGLEGDFVKVAASTYLGPARTVQVPAGHVWLQGDNALNSTDSRSYGPVPYALIEGRAFLKVWPATQASWVKRQLS</sequence>
<keyword evidence="3" id="KW-0378">Hydrolase</keyword>
<dbReference type="InterPro" id="IPR019533">
    <property type="entry name" value="Peptidase_S26"/>
</dbReference>